<dbReference type="AlphaFoldDB" id="A0A507QPU5"/>
<protein>
    <submittedName>
        <fullName evidence="1">Uncharacterized protein</fullName>
    </submittedName>
</protein>
<proteinExistence type="predicted"/>
<sequence length="152" mass="17509">MSSTEEDMADEMIDEKETVMPEIYTNAAMAALFPKIHVFYRAPDNEIISPNKLKRMKLKYFKSGVAQVRPRLVVKRGSGVTLLEAKTMLYLQEHFSVSVTTVYAVCAHGHHAHWSGDREYDIYIFMEEVSGQDLDTCLFTLQVRRCLKLWIS</sequence>
<evidence type="ECO:0000313" key="2">
    <source>
        <dbReference type="Proteomes" id="UP000319663"/>
    </source>
</evidence>
<reference evidence="1 2" key="1">
    <citation type="submission" date="2019-06" db="EMBL/GenBank/DDBJ databases">
        <title>Wine fermentation using esterase from Monascus purpureus.</title>
        <authorList>
            <person name="Geng C."/>
            <person name="Zhang Y."/>
        </authorList>
    </citation>
    <scope>NUCLEOTIDE SEQUENCE [LARGE SCALE GENOMIC DNA]</scope>
    <source>
        <strain evidence="1">HQ1</strain>
    </source>
</reference>
<organism evidence="1 2">
    <name type="scientific">Monascus purpureus</name>
    <name type="common">Red mold</name>
    <name type="synonym">Monascus anka</name>
    <dbReference type="NCBI Taxonomy" id="5098"/>
    <lineage>
        <taxon>Eukaryota</taxon>
        <taxon>Fungi</taxon>
        <taxon>Dikarya</taxon>
        <taxon>Ascomycota</taxon>
        <taxon>Pezizomycotina</taxon>
        <taxon>Eurotiomycetes</taxon>
        <taxon>Eurotiomycetidae</taxon>
        <taxon>Eurotiales</taxon>
        <taxon>Aspergillaceae</taxon>
        <taxon>Monascus</taxon>
    </lineage>
</organism>
<keyword evidence="2" id="KW-1185">Reference proteome</keyword>
<name>A0A507QPU5_MONPU</name>
<gene>
    <name evidence="1" type="ORF">MPDQ_000434</name>
</gene>
<evidence type="ECO:0000313" key="1">
    <source>
        <dbReference type="EMBL" id="TQB70466.1"/>
    </source>
</evidence>
<dbReference type="Proteomes" id="UP000319663">
    <property type="component" value="Unassembled WGS sequence"/>
</dbReference>
<accession>A0A507QPU5</accession>
<dbReference type="EMBL" id="VIFY01000107">
    <property type="protein sequence ID" value="TQB70466.1"/>
    <property type="molecule type" value="Genomic_DNA"/>
</dbReference>
<comment type="caution">
    <text evidence="1">The sequence shown here is derived from an EMBL/GenBank/DDBJ whole genome shotgun (WGS) entry which is preliminary data.</text>
</comment>